<dbReference type="PANTHER" id="PTHR17490:SF16">
    <property type="entry name" value="THREONYLCARBAMOYL-AMP SYNTHASE"/>
    <property type="match status" value="1"/>
</dbReference>
<feature type="binding site" evidence="14">
    <location>
        <position position="146"/>
    </location>
    <ligand>
        <name>ATP</name>
        <dbReference type="ChEBI" id="CHEBI:30616"/>
    </ligand>
</feature>
<dbReference type="GO" id="GO:0061710">
    <property type="term" value="F:L-threonylcarbamoyladenylate synthase"/>
    <property type="evidence" value="ECO:0007669"/>
    <property type="project" value="UniProtKB-EC"/>
</dbReference>
<dbReference type="Pfam" id="PF01300">
    <property type="entry name" value="Sua5_yciO_yrdC"/>
    <property type="match status" value="1"/>
</dbReference>
<dbReference type="AlphaFoldDB" id="A0A0A0C0D6"/>
<evidence type="ECO:0000256" key="8">
    <source>
        <dbReference type="ARBA" id="ARBA00022695"/>
    </source>
</evidence>
<evidence type="ECO:0000256" key="9">
    <source>
        <dbReference type="ARBA" id="ARBA00022741"/>
    </source>
</evidence>
<dbReference type="FunFam" id="3.90.870.10:FF:000009">
    <property type="entry name" value="Threonylcarbamoyl-AMP synthase, putative"/>
    <property type="match status" value="1"/>
</dbReference>
<evidence type="ECO:0000256" key="7">
    <source>
        <dbReference type="ARBA" id="ARBA00022694"/>
    </source>
</evidence>
<feature type="binding site" evidence="14">
    <location>
        <position position="190"/>
    </location>
    <ligand>
        <name>ATP</name>
        <dbReference type="ChEBI" id="CHEBI:30616"/>
    </ligand>
</feature>
<keyword evidence="18" id="KW-1185">Reference proteome</keyword>
<comment type="subcellular location">
    <subcellularLocation>
        <location evidence="1 13">Cytoplasm</location>
    </subcellularLocation>
</comment>
<dbReference type="EMBL" id="AXCZ01000031">
    <property type="protein sequence ID" value="KGM13641.1"/>
    <property type="molecule type" value="Genomic_DNA"/>
</dbReference>
<feature type="binding site" evidence="14">
    <location>
        <position position="62"/>
    </location>
    <ligand>
        <name>L-threonine</name>
        <dbReference type="ChEBI" id="CHEBI:57926"/>
    </ligand>
</feature>
<dbReference type="InterPro" id="IPR005145">
    <property type="entry name" value="Sua5_C"/>
</dbReference>
<evidence type="ECO:0000256" key="10">
    <source>
        <dbReference type="ARBA" id="ARBA00022840"/>
    </source>
</evidence>
<dbReference type="InterPro" id="IPR017945">
    <property type="entry name" value="DHBP_synth_RibB-like_a/b_dom"/>
</dbReference>
<keyword evidence="9 13" id="KW-0547">Nucleotide-binding</keyword>
<comment type="similarity">
    <text evidence="2 13">Belongs to the SUA5 family.</text>
</comment>
<dbReference type="EC" id="2.7.7.87" evidence="3 13"/>
<feature type="binding site" evidence="14">
    <location>
        <position position="136"/>
    </location>
    <ligand>
        <name>L-threonine</name>
        <dbReference type="ChEBI" id="CHEBI:57926"/>
    </ligand>
</feature>
<feature type="binding site" evidence="14">
    <location>
        <position position="138"/>
    </location>
    <ligand>
        <name>ATP</name>
        <dbReference type="ChEBI" id="CHEBI:30616"/>
    </ligand>
</feature>
<name>A0A0A0C0D6_9CELL</name>
<dbReference type="Pfam" id="PF03481">
    <property type="entry name" value="Sua5_C"/>
    <property type="match status" value="1"/>
</dbReference>
<organism evidence="17 18">
    <name type="scientific">Cellulomonas bogoriensis 69B4 = DSM 16987</name>
    <dbReference type="NCBI Taxonomy" id="1386082"/>
    <lineage>
        <taxon>Bacteria</taxon>
        <taxon>Bacillati</taxon>
        <taxon>Actinomycetota</taxon>
        <taxon>Actinomycetes</taxon>
        <taxon>Micrococcales</taxon>
        <taxon>Cellulomonadaceae</taxon>
        <taxon>Cellulomonas</taxon>
    </lineage>
</organism>
<dbReference type="PANTHER" id="PTHR17490">
    <property type="entry name" value="SUA5"/>
    <property type="match status" value="1"/>
</dbReference>
<dbReference type="PROSITE" id="PS51163">
    <property type="entry name" value="YRDC"/>
    <property type="match status" value="1"/>
</dbReference>
<dbReference type="GO" id="GO:0005737">
    <property type="term" value="C:cytoplasm"/>
    <property type="evidence" value="ECO:0007669"/>
    <property type="project" value="UniProtKB-SubCell"/>
</dbReference>
<feature type="binding site" evidence="14">
    <location>
        <position position="53"/>
    </location>
    <ligand>
        <name>ATP</name>
        <dbReference type="ChEBI" id="CHEBI:30616"/>
    </ligand>
</feature>
<dbReference type="GO" id="GO:0000049">
    <property type="term" value="F:tRNA binding"/>
    <property type="evidence" value="ECO:0007669"/>
    <property type="project" value="TreeGrafter"/>
</dbReference>
<keyword evidence="8 13" id="KW-0548">Nucleotidyltransferase</keyword>
<evidence type="ECO:0000256" key="14">
    <source>
        <dbReference type="PIRSR" id="PIRSR004930-1"/>
    </source>
</evidence>
<feature type="binding site" evidence="14">
    <location>
        <position position="225"/>
    </location>
    <ligand>
        <name>ATP</name>
        <dbReference type="ChEBI" id="CHEBI:30616"/>
    </ligand>
</feature>
<evidence type="ECO:0000256" key="15">
    <source>
        <dbReference type="SAM" id="MobiDB-lite"/>
    </source>
</evidence>
<dbReference type="PIRSF" id="PIRSF004930">
    <property type="entry name" value="Tln_factor_SUA5"/>
    <property type="match status" value="1"/>
</dbReference>
<evidence type="ECO:0000256" key="11">
    <source>
        <dbReference type="ARBA" id="ARBA00029774"/>
    </source>
</evidence>
<dbReference type="NCBIfam" id="TIGR00057">
    <property type="entry name" value="L-threonylcarbamoyladenylate synthase"/>
    <property type="match status" value="1"/>
</dbReference>
<dbReference type="GO" id="GO:0008033">
    <property type="term" value="P:tRNA processing"/>
    <property type="evidence" value="ECO:0007669"/>
    <property type="project" value="UniProtKB-KW"/>
</dbReference>
<dbReference type="InterPro" id="IPR050156">
    <property type="entry name" value="TC-AMP_synthase_SUA5"/>
</dbReference>
<dbReference type="RefSeq" id="WP_035058696.1">
    <property type="nucleotide sequence ID" value="NZ_AXCZ01000031.1"/>
</dbReference>
<dbReference type="InterPro" id="IPR006070">
    <property type="entry name" value="Sua5-like_dom"/>
</dbReference>
<feature type="binding site" evidence="14">
    <location>
        <position position="116"/>
    </location>
    <ligand>
        <name>L-threonine</name>
        <dbReference type="ChEBI" id="CHEBI:57926"/>
    </ligand>
</feature>
<evidence type="ECO:0000256" key="2">
    <source>
        <dbReference type="ARBA" id="ARBA00007663"/>
    </source>
</evidence>
<feature type="binding site" evidence="14">
    <location>
        <position position="112"/>
    </location>
    <ligand>
        <name>ATP</name>
        <dbReference type="ChEBI" id="CHEBI:30616"/>
    </ligand>
</feature>
<dbReference type="SUPFAM" id="SSF55821">
    <property type="entry name" value="YrdC/RibB"/>
    <property type="match status" value="1"/>
</dbReference>
<keyword evidence="10 13" id="KW-0067">ATP-binding</keyword>
<evidence type="ECO:0000256" key="6">
    <source>
        <dbReference type="ARBA" id="ARBA00022679"/>
    </source>
</evidence>
<proteinExistence type="inferred from homology"/>
<sequence length="327" mass="34204">MTLLGPGPADVRTAAEALRRGGLVAFPTETVYGLGADASDSDAVAKIFAAKGRPADHPVIVHLGAADALTDWAQDVPDVAWALAERFWPGPLTLILRRGAHVPLAVTGGQDTVGLRVPAHPVALDLLTEFGGGLAAPSANRFGRVSPTTAAHVLSELGTVVDHVVDGGPCTVGLESTILDLTGNRPRLLRPGGLTRADLSEVLGDEPQTPQAGGPRAPGRLESHYAPTTPLQVVPADDVGAVVRACTTSGRTAAVLSLAPPDGEQPGVRWVTMPNGSREYGQVLYARLREADTWRRDLLVVERPPVTPAWEAVHDRLGRAAADRPTT</sequence>
<keyword evidence="6 13" id="KW-0808">Transferase</keyword>
<protein>
    <recommendedName>
        <fullName evidence="4 13">Threonylcarbamoyl-AMP synthase</fullName>
        <shortName evidence="13">TC-AMP synthase</shortName>
        <ecNumber evidence="3 13">2.7.7.87</ecNumber>
    </recommendedName>
    <alternativeName>
        <fullName evidence="11 13">L-threonylcarbamoyladenylate synthase</fullName>
    </alternativeName>
</protein>
<evidence type="ECO:0000256" key="13">
    <source>
        <dbReference type="PIRNR" id="PIRNR004930"/>
    </source>
</evidence>
<comment type="function">
    <text evidence="13">Required for the formation of a threonylcarbamoyl group on adenosine at position 37 (t(6)A37) in tRNAs that read codons beginning with adenine.</text>
</comment>
<comment type="caution">
    <text evidence="17">The sequence shown here is derived from an EMBL/GenBank/DDBJ whole genome shotgun (WGS) entry which is preliminary data.</text>
</comment>
<keyword evidence="7 13" id="KW-0819">tRNA processing</keyword>
<dbReference type="Gene3D" id="3.90.870.10">
    <property type="entry name" value="DHBP synthase"/>
    <property type="match status" value="1"/>
</dbReference>
<dbReference type="Proteomes" id="UP000054314">
    <property type="component" value="Unassembled WGS sequence"/>
</dbReference>
<dbReference type="GO" id="GO:0006450">
    <property type="term" value="P:regulation of translational fidelity"/>
    <property type="evidence" value="ECO:0007669"/>
    <property type="project" value="TreeGrafter"/>
</dbReference>
<feature type="binding site" evidence="14">
    <location>
        <position position="176"/>
    </location>
    <ligand>
        <name>L-threonine</name>
        <dbReference type="ChEBI" id="CHEBI:57926"/>
    </ligand>
</feature>
<evidence type="ECO:0000256" key="1">
    <source>
        <dbReference type="ARBA" id="ARBA00004496"/>
    </source>
</evidence>
<dbReference type="GO" id="GO:0005524">
    <property type="term" value="F:ATP binding"/>
    <property type="evidence" value="ECO:0007669"/>
    <property type="project" value="UniProtKB-UniRule"/>
</dbReference>
<evidence type="ECO:0000256" key="3">
    <source>
        <dbReference type="ARBA" id="ARBA00012584"/>
    </source>
</evidence>
<evidence type="ECO:0000256" key="4">
    <source>
        <dbReference type="ARBA" id="ARBA00015492"/>
    </source>
</evidence>
<feature type="region of interest" description="Disordered" evidence="15">
    <location>
        <begin position="201"/>
        <end position="221"/>
    </location>
</feature>
<dbReference type="InterPro" id="IPR010923">
    <property type="entry name" value="T(6)A37_SUA5"/>
</dbReference>
<dbReference type="Gene3D" id="3.40.50.11030">
    <property type="entry name" value="Threonylcarbamoyl-AMP synthase, C-terminal domain"/>
    <property type="match status" value="1"/>
</dbReference>
<dbReference type="GO" id="GO:0003725">
    <property type="term" value="F:double-stranded RNA binding"/>
    <property type="evidence" value="ECO:0007669"/>
    <property type="project" value="UniProtKB-UniRule"/>
</dbReference>
<gene>
    <name evidence="17" type="ORF">N869_07425</name>
</gene>
<feature type="domain" description="YrdC-like" evidence="16">
    <location>
        <begin position="8"/>
        <end position="194"/>
    </location>
</feature>
<dbReference type="OrthoDB" id="9814580at2"/>
<comment type="catalytic activity">
    <reaction evidence="12 13">
        <text>L-threonine + hydrogencarbonate + ATP = L-threonylcarbamoyladenylate + diphosphate + H2O</text>
        <dbReference type="Rhea" id="RHEA:36407"/>
        <dbReference type="ChEBI" id="CHEBI:15377"/>
        <dbReference type="ChEBI" id="CHEBI:17544"/>
        <dbReference type="ChEBI" id="CHEBI:30616"/>
        <dbReference type="ChEBI" id="CHEBI:33019"/>
        <dbReference type="ChEBI" id="CHEBI:57926"/>
        <dbReference type="ChEBI" id="CHEBI:73682"/>
        <dbReference type="EC" id="2.7.7.87"/>
    </reaction>
</comment>
<accession>A0A0A0C0D6</accession>
<feature type="binding site" evidence="14">
    <location>
        <position position="30"/>
    </location>
    <ligand>
        <name>L-threonine</name>
        <dbReference type="ChEBI" id="CHEBI:57926"/>
    </ligand>
</feature>
<dbReference type="InterPro" id="IPR038385">
    <property type="entry name" value="Sua5/YwlC_C"/>
</dbReference>
<evidence type="ECO:0000256" key="5">
    <source>
        <dbReference type="ARBA" id="ARBA00022490"/>
    </source>
</evidence>
<keyword evidence="5 13" id="KW-0963">Cytoplasm</keyword>
<evidence type="ECO:0000313" key="17">
    <source>
        <dbReference type="EMBL" id="KGM13641.1"/>
    </source>
</evidence>
<evidence type="ECO:0000313" key="18">
    <source>
        <dbReference type="Proteomes" id="UP000054314"/>
    </source>
</evidence>
<evidence type="ECO:0000259" key="16">
    <source>
        <dbReference type="PROSITE" id="PS51163"/>
    </source>
</evidence>
<evidence type="ECO:0000256" key="12">
    <source>
        <dbReference type="ARBA" id="ARBA00048366"/>
    </source>
</evidence>
<reference evidence="17 18" key="1">
    <citation type="submission" date="2013-08" db="EMBL/GenBank/DDBJ databases">
        <title>Genome sequencing of Cellulomonas bogoriensis 69B4.</title>
        <authorList>
            <person name="Chen F."/>
            <person name="Li Y."/>
            <person name="Wang G."/>
        </authorList>
    </citation>
    <scope>NUCLEOTIDE SEQUENCE [LARGE SCALE GENOMIC DNA]</scope>
    <source>
        <strain evidence="17 18">69B4</strain>
    </source>
</reference>